<feature type="chain" id="PRO_5004339099" description="Multiple sugar ABC transporter substrate-binding protein" evidence="1">
    <location>
        <begin position="27"/>
        <end position="451"/>
    </location>
</feature>
<feature type="signal peptide" evidence="1">
    <location>
        <begin position="1"/>
        <end position="26"/>
    </location>
</feature>
<dbReference type="RefSeq" id="WP_002575271.1">
    <property type="nucleotide sequence ID" value="NZ_KB851182.1"/>
</dbReference>
<proteinExistence type="predicted"/>
<dbReference type="EMBL" id="AGYH01000005">
    <property type="protein sequence ID" value="ENZ50493.1"/>
    <property type="molecule type" value="Genomic_DNA"/>
</dbReference>
<organism evidence="2 3">
    <name type="scientific">Enterocloster bolteae 90A9</name>
    <dbReference type="NCBI Taxonomy" id="997894"/>
    <lineage>
        <taxon>Bacteria</taxon>
        <taxon>Bacillati</taxon>
        <taxon>Bacillota</taxon>
        <taxon>Clostridia</taxon>
        <taxon>Lachnospirales</taxon>
        <taxon>Lachnospiraceae</taxon>
        <taxon>Enterocloster</taxon>
    </lineage>
</organism>
<accession>R0BP91</accession>
<name>R0BP91_9FIRM</name>
<evidence type="ECO:0000313" key="3">
    <source>
        <dbReference type="Proteomes" id="UP000013126"/>
    </source>
</evidence>
<protein>
    <recommendedName>
        <fullName evidence="4">Multiple sugar ABC transporter substrate-binding protein</fullName>
    </recommendedName>
</protein>
<dbReference type="InterPro" id="IPR006059">
    <property type="entry name" value="SBP"/>
</dbReference>
<dbReference type="PATRIC" id="fig|997894.4.peg.2100"/>
<dbReference type="HOGENOM" id="CLU_031285_10_1_9"/>
<evidence type="ECO:0000256" key="1">
    <source>
        <dbReference type="SAM" id="SignalP"/>
    </source>
</evidence>
<dbReference type="PANTHER" id="PTHR43649">
    <property type="entry name" value="ARABINOSE-BINDING PROTEIN-RELATED"/>
    <property type="match status" value="1"/>
</dbReference>
<evidence type="ECO:0000313" key="2">
    <source>
        <dbReference type="EMBL" id="ENZ50493.1"/>
    </source>
</evidence>
<keyword evidence="3" id="KW-1185">Reference proteome</keyword>
<dbReference type="GeneID" id="23113073"/>
<dbReference type="PANTHER" id="PTHR43649:SF12">
    <property type="entry name" value="DIACETYLCHITOBIOSE BINDING PROTEIN DASA"/>
    <property type="match status" value="1"/>
</dbReference>
<dbReference type="OrthoDB" id="55273at2"/>
<reference evidence="2 3" key="1">
    <citation type="submission" date="2013-01" db="EMBL/GenBank/DDBJ databases">
        <title>The Genome Sequence of Clostridium bolteae 90A9.</title>
        <authorList>
            <consortium name="The Broad Institute Genome Sequencing Platform"/>
            <person name="Earl A."/>
            <person name="Ward D."/>
            <person name="Feldgarden M."/>
            <person name="Gevers D."/>
            <person name="Courvalin P."/>
            <person name="Lambert T."/>
            <person name="Walker B."/>
            <person name="Young S.K."/>
            <person name="Zeng Q."/>
            <person name="Gargeya S."/>
            <person name="Fitzgerald M."/>
            <person name="Haas B."/>
            <person name="Abouelleil A."/>
            <person name="Alvarado L."/>
            <person name="Arachchi H.M."/>
            <person name="Berlin A.M."/>
            <person name="Chapman S.B."/>
            <person name="Dewar J."/>
            <person name="Goldberg J."/>
            <person name="Griggs A."/>
            <person name="Gujja S."/>
            <person name="Hansen M."/>
            <person name="Howarth C."/>
            <person name="Imamovic A."/>
            <person name="Larimer J."/>
            <person name="McCowan C."/>
            <person name="Murphy C."/>
            <person name="Neiman D."/>
            <person name="Pearson M."/>
            <person name="Priest M."/>
            <person name="Roberts A."/>
            <person name="Saif S."/>
            <person name="Shea T."/>
            <person name="Sisk P."/>
            <person name="Sykes S."/>
            <person name="Wortman J."/>
            <person name="Nusbaum C."/>
            <person name="Birren B."/>
        </authorList>
    </citation>
    <scope>NUCLEOTIDE SEQUENCE [LARGE SCALE GENOMIC DNA]</scope>
    <source>
        <strain evidence="2 3">90A9</strain>
    </source>
</reference>
<gene>
    <name evidence="2" type="ORF">HMPREF1085_01974</name>
</gene>
<comment type="caution">
    <text evidence="2">The sequence shown here is derived from an EMBL/GenBank/DDBJ whole genome shotgun (WGS) entry which is preliminary data.</text>
</comment>
<keyword evidence="1" id="KW-0732">Signal</keyword>
<dbReference type="Pfam" id="PF01547">
    <property type="entry name" value="SBP_bac_1"/>
    <property type="match status" value="1"/>
</dbReference>
<dbReference type="Gene3D" id="3.40.190.10">
    <property type="entry name" value="Periplasmic binding protein-like II"/>
    <property type="match status" value="2"/>
</dbReference>
<dbReference type="Proteomes" id="UP000013126">
    <property type="component" value="Unassembled WGS sequence"/>
</dbReference>
<dbReference type="SUPFAM" id="SSF53850">
    <property type="entry name" value="Periplasmic binding protein-like II"/>
    <property type="match status" value="1"/>
</dbReference>
<dbReference type="InterPro" id="IPR050490">
    <property type="entry name" value="Bact_solute-bd_prot1"/>
</dbReference>
<evidence type="ECO:0008006" key="4">
    <source>
        <dbReference type="Google" id="ProtNLM"/>
    </source>
</evidence>
<dbReference type="PROSITE" id="PS51257">
    <property type="entry name" value="PROKAR_LIPOPROTEIN"/>
    <property type="match status" value="1"/>
</dbReference>
<sequence>MKKRIAATAILTAAVMALSAGCGQKAAPTEGTGENAGSAKEKVEIEYWALPYGPSDTYDPTLQRIVDQYNAEDHGATVKLQIMSWSGFIEQIQTAIAAGSPPDVTTAAYYGLMNYAAMGEALDLTELVEKWEAEKDPIADDFLDGMLEAGIYEGKQIALPFQTDPKNIYYRADILEDELGFTNLDKEVSWDKLLEICAAVKEKYGDEGMFPISFFTLDQGSTNAMLNVMFTNGASWISADGKEGALETPEVMECMGLLKEMRDKEYFPDGMVSYNKADTEKLYASGKLAMVWISPFTHVKSNEEMYKNTKIMGPVTGPSADKPREVAWSDGIMGFAQTEHPEETKEFIEWFLKNNEQLYIDGGASALPARKSFYENEFYKTDWMMGQYAKYRDYYVDLNWPADNCPLATNQIFVQNMLGKPIEAMLMGSDDMAGELKKTNDEMNRVLEELN</sequence>
<dbReference type="AlphaFoldDB" id="R0BP91"/>
<dbReference type="CDD" id="cd13585">
    <property type="entry name" value="PBP2_TMBP_like"/>
    <property type="match status" value="1"/>
</dbReference>